<keyword evidence="2" id="KW-0408">Iron</keyword>
<dbReference type="EMBL" id="JBCNJP010000003">
    <property type="protein sequence ID" value="KAK9079013.1"/>
    <property type="molecule type" value="Genomic_DNA"/>
</dbReference>
<evidence type="ECO:0000256" key="2">
    <source>
        <dbReference type="ARBA" id="ARBA00023004"/>
    </source>
</evidence>
<dbReference type="GO" id="GO:0004497">
    <property type="term" value="F:monooxygenase activity"/>
    <property type="evidence" value="ECO:0007669"/>
    <property type="project" value="InterPro"/>
</dbReference>
<proteinExistence type="predicted"/>
<dbReference type="Gene3D" id="1.10.630.10">
    <property type="entry name" value="Cytochrome P450"/>
    <property type="match status" value="1"/>
</dbReference>
<sequence length="159" mass="18348">MAAALLAFCFLLTVICFFYWKKPATNHNLPPGSFGWPLLGETLAYVRSRRDGTPEKFVRERIKRYGSPLVFKTSFIGHRMAVFCGPEGNKFLFGNENRLVASWWPEGIRMVFGKCLNTSRGDEARWLRKTMLPYLALDAVSNRYLVTMDEVTRLHIQNH</sequence>
<dbReference type="GO" id="GO:0005506">
    <property type="term" value="F:iron ion binding"/>
    <property type="evidence" value="ECO:0007669"/>
    <property type="project" value="InterPro"/>
</dbReference>
<name>A0AAP0DXM8_9ASTR</name>
<dbReference type="Proteomes" id="UP001408789">
    <property type="component" value="Unassembled WGS sequence"/>
</dbReference>
<dbReference type="InterPro" id="IPR036396">
    <property type="entry name" value="Cyt_P450_sf"/>
</dbReference>
<dbReference type="GO" id="GO:0016125">
    <property type="term" value="P:sterol metabolic process"/>
    <property type="evidence" value="ECO:0007669"/>
    <property type="project" value="TreeGrafter"/>
</dbReference>
<organism evidence="3 4">
    <name type="scientific">Deinandra increscens subsp. villosa</name>
    <dbReference type="NCBI Taxonomy" id="3103831"/>
    <lineage>
        <taxon>Eukaryota</taxon>
        <taxon>Viridiplantae</taxon>
        <taxon>Streptophyta</taxon>
        <taxon>Embryophyta</taxon>
        <taxon>Tracheophyta</taxon>
        <taxon>Spermatophyta</taxon>
        <taxon>Magnoliopsida</taxon>
        <taxon>eudicotyledons</taxon>
        <taxon>Gunneridae</taxon>
        <taxon>Pentapetalae</taxon>
        <taxon>asterids</taxon>
        <taxon>campanulids</taxon>
        <taxon>Asterales</taxon>
        <taxon>Asteraceae</taxon>
        <taxon>Asteroideae</taxon>
        <taxon>Heliantheae alliance</taxon>
        <taxon>Madieae</taxon>
        <taxon>Madiinae</taxon>
        <taxon>Deinandra</taxon>
    </lineage>
</organism>
<dbReference type="GO" id="GO:0016705">
    <property type="term" value="F:oxidoreductase activity, acting on paired donors, with incorporation or reduction of molecular oxygen"/>
    <property type="evidence" value="ECO:0007669"/>
    <property type="project" value="InterPro"/>
</dbReference>
<protein>
    <recommendedName>
        <fullName evidence="5">Cytochrome P450</fullName>
    </recommendedName>
</protein>
<evidence type="ECO:0000313" key="3">
    <source>
        <dbReference type="EMBL" id="KAK9079013.1"/>
    </source>
</evidence>
<gene>
    <name evidence="3" type="ORF">SSX86_000682</name>
</gene>
<dbReference type="AlphaFoldDB" id="A0AAP0DXM8"/>
<evidence type="ECO:0000256" key="1">
    <source>
        <dbReference type="ARBA" id="ARBA00022723"/>
    </source>
</evidence>
<comment type="caution">
    <text evidence="3">The sequence shown here is derived from an EMBL/GenBank/DDBJ whole genome shotgun (WGS) entry which is preliminary data.</text>
</comment>
<dbReference type="SUPFAM" id="SSF48264">
    <property type="entry name" value="Cytochrome P450"/>
    <property type="match status" value="1"/>
</dbReference>
<keyword evidence="1" id="KW-0479">Metal-binding</keyword>
<dbReference type="PANTHER" id="PTHR24286:SF209">
    <property type="entry name" value="BETA-AMYRIN 28-OXIDASE-LIKE"/>
    <property type="match status" value="1"/>
</dbReference>
<evidence type="ECO:0000313" key="4">
    <source>
        <dbReference type="Proteomes" id="UP001408789"/>
    </source>
</evidence>
<accession>A0AAP0DXM8</accession>
<evidence type="ECO:0008006" key="5">
    <source>
        <dbReference type="Google" id="ProtNLM"/>
    </source>
</evidence>
<keyword evidence="4" id="KW-1185">Reference proteome</keyword>
<reference evidence="3 4" key="1">
    <citation type="submission" date="2024-04" db="EMBL/GenBank/DDBJ databases">
        <title>The reference genome of an endangered Asteraceae, Deinandra increscens subsp. villosa, native to the Central Coast of California.</title>
        <authorList>
            <person name="Guilliams M."/>
            <person name="Hasenstab-Lehman K."/>
            <person name="Meyer R."/>
            <person name="Mcevoy S."/>
        </authorList>
    </citation>
    <scope>NUCLEOTIDE SEQUENCE [LARGE SCALE GENOMIC DNA]</scope>
    <source>
        <tissue evidence="3">Leaf</tissue>
    </source>
</reference>
<dbReference type="PANTHER" id="PTHR24286">
    <property type="entry name" value="CYTOCHROME P450 26"/>
    <property type="match status" value="1"/>
</dbReference>
<dbReference type="GO" id="GO:0020037">
    <property type="term" value="F:heme binding"/>
    <property type="evidence" value="ECO:0007669"/>
    <property type="project" value="InterPro"/>
</dbReference>